<keyword evidence="2" id="KW-1185">Reference proteome</keyword>
<name>B8LBP9_THAPS</name>
<dbReference type="PaxDb" id="35128-Thaps8673"/>
<gene>
    <name evidence="1" type="ORF">THAPSDRAFT_8673</name>
</gene>
<dbReference type="Proteomes" id="UP000001449">
    <property type="component" value="Chromosome 11"/>
</dbReference>
<evidence type="ECO:0000313" key="2">
    <source>
        <dbReference type="Proteomes" id="UP000001449"/>
    </source>
</evidence>
<dbReference type="EMBL" id="DS999415">
    <property type="protein sequence ID" value="EED87220.1"/>
    <property type="molecule type" value="Genomic_DNA"/>
</dbReference>
<reference evidence="1 2" key="2">
    <citation type="journal article" date="2008" name="Nature">
        <title>The Phaeodactylum genome reveals the evolutionary history of diatom genomes.</title>
        <authorList>
            <person name="Bowler C."/>
            <person name="Allen A.E."/>
            <person name="Badger J.H."/>
            <person name="Grimwood J."/>
            <person name="Jabbari K."/>
            <person name="Kuo A."/>
            <person name="Maheswari U."/>
            <person name="Martens C."/>
            <person name="Maumus F."/>
            <person name="Otillar R.P."/>
            <person name="Rayko E."/>
            <person name="Salamov A."/>
            <person name="Vandepoele K."/>
            <person name="Beszteri B."/>
            <person name="Gruber A."/>
            <person name="Heijde M."/>
            <person name="Katinka M."/>
            <person name="Mock T."/>
            <person name="Valentin K."/>
            <person name="Verret F."/>
            <person name="Berges J.A."/>
            <person name="Brownlee C."/>
            <person name="Cadoret J.P."/>
            <person name="Chiovitti A."/>
            <person name="Choi C.J."/>
            <person name="Coesel S."/>
            <person name="De Martino A."/>
            <person name="Detter J.C."/>
            <person name="Durkin C."/>
            <person name="Falciatore A."/>
            <person name="Fournet J."/>
            <person name="Haruta M."/>
            <person name="Huysman M.J."/>
            <person name="Jenkins B.D."/>
            <person name="Jiroutova K."/>
            <person name="Jorgensen R.E."/>
            <person name="Joubert Y."/>
            <person name="Kaplan A."/>
            <person name="Kroger N."/>
            <person name="Kroth P.G."/>
            <person name="La Roche J."/>
            <person name="Lindquist E."/>
            <person name="Lommer M."/>
            <person name="Martin-Jezequel V."/>
            <person name="Lopez P.J."/>
            <person name="Lucas S."/>
            <person name="Mangogna M."/>
            <person name="McGinnis K."/>
            <person name="Medlin L.K."/>
            <person name="Montsant A."/>
            <person name="Oudot-Le Secq M.P."/>
            <person name="Napoli C."/>
            <person name="Obornik M."/>
            <person name="Parker M.S."/>
            <person name="Petit J.L."/>
            <person name="Porcel B.M."/>
            <person name="Poulsen N."/>
            <person name="Robison M."/>
            <person name="Rychlewski L."/>
            <person name="Rynearson T.A."/>
            <person name="Schmutz J."/>
            <person name="Shapiro H."/>
            <person name="Siaut M."/>
            <person name="Stanley M."/>
            <person name="Sussman M.R."/>
            <person name="Taylor A.R."/>
            <person name="Vardi A."/>
            <person name="von Dassow P."/>
            <person name="Vyverman W."/>
            <person name="Willis A."/>
            <person name="Wyrwicz L.S."/>
            <person name="Rokhsar D.S."/>
            <person name="Weissenbach J."/>
            <person name="Armbrust E.V."/>
            <person name="Green B.R."/>
            <person name="Van de Peer Y."/>
            <person name="Grigoriev I.V."/>
        </authorList>
    </citation>
    <scope>NUCLEOTIDE SEQUENCE [LARGE SCALE GENOMIC DNA]</scope>
    <source>
        <strain evidence="1 2">CCMP1335</strain>
    </source>
</reference>
<dbReference type="AlphaFoldDB" id="B8LBP9"/>
<proteinExistence type="predicted"/>
<accession>B8LBP9</accession>
<dbReference type="InParanoid" id="B8LBP9"/>
<reference evidence="1 2" key="1">
    <citation type="journal article" date="2004" name="Science">
        <title>The genome of the diatom Thalassiosira pseudonana: ecology, evolution, and metabolism.</title>
        <authorList>
            <person name="Armbrust E.V."/>
            <person name="Berges J.A."/>
            <person name="Bowler C."/>
            <person name="Green B.R."/>
            <person name="Martinez D."/>
            <person name="Putnam N.H."/>
            <person name="Zhou S."/>
            <person name="Allen A.E."/>
            <person name="Apt K.E."/>
            <person name="Bechner M."/>
            <person name="Brzezinski M.A."/>
            <person name="Chaal B.K."/>
            <person name="Chiovitti A."/>
            <person name="Davis A.K."/>
            <person name="Demarest M.S."/>
            <person name="Detter J.C."/>
            <person name="Glavina T."/>
            <person name="Goodstein D."/>
            <person name="Hadi M.Z."/>
            <person name="Hellsten U."/>
            <person name="Hildebrand M."/>
            <person name="Jenkins B.D."/>
            <person name="Jurka J."/>
            <person name="Kapitonov V.V."/>
            <person name="Kroger N."/>
            <person name="Lau W.W."/>
            <person name="Lane T.W."/>
            <person name="Larimer F.W."/>
            <person name="Lippmeier J.C."/>
            <person name="Lucas S."/>
            <person name="Medina M."/>
            <person name="Montsant A."/>
            <person name="Obornik M."/>
            <person name="Parker M.S."/>
            <person name="Palenik B."/>
            <person name="Pazour G.J."/>
            <person name="Richardson P.M."/>
            <person name="Rynearson T.A."/>
            <person name="Saito M.A."/>
            <person name="Schwartz D.C."/>
            <person name="Thamatrakoln K."/>
            <person name="Valentin K."/>
            <person name="Vardi A."/>
            <person name="Wilkerson F.P."/>
            <person name="Rokhsar D.S."/>
        </authorList>
    </citation>
    <scope>NUCLEOTIDE SEQUENCE [LARGE SCALE GENOMIC DNA]</scope>
    <source>
        <strain evidence="1 2">CCMP1335</strain>
    </source>
</reference>
<organism evidence="1 2">
    <name type="scientific">Thalassiosira pseudonana</name>
    <name type="common">Marine diatom</name>
    <name type="synonym">Cyclotella nana</name>
    <dbReference type="NCBI Taxonomy" id="35128"/>
    <lineage>
        <taxon>Eukaryota</taxon>
        <taxon>Sar</taxon>
        <taxon>Stramenopiles</taxon>
        <taxon>Ochrophyta</taxon>
        <taxon>Bacillariophyta</taxon>
        <taxon>Coscinodiscophyceae</taxon>
        <taxon>Thalassiosirophycidae</taxon>
        <taxon>Thalassiosirales</taxon>
        <taxon>Thalassiosiraceae</taxon>
        <taxon>Thalassiosira</taxon>
    </lineage>
</organism>
<dbReference type="GeneID" id="7443265"/>
<evidence type="ECO:0000313" key="1">
    <source>
        <dbReference type="EMBL" id="EED87220.1"/>
    </source>
</evidence>
<dbReference type="RefSeq" id="XP_002296524.1">
    <property type="nucleotide sequence ID" value="XM_002296488.1"/>
</dbReference>
<sequence length="310" mass="34249">MASSCKGTTPTNPDTTRTQWLRQGYINDKFSSHCQRAQGRHFLRTGNRPCHGARIELTLIISSDERAGIPFRMSGEVVEVGPMPVWKESGDGTAVVRDSDGGGDDDARHVYHLDGCADGNDGDGDGKQDTTQLRPSITTANSQKNHYWRPCTLLDDCGPSGGSYSLAQLLRASIPSDRLLSMGSDLNSVWERLPEELNFDYDIRRGTEEGPWLDHIPFDGRDVWQFTLVADDSFENLWRADPSSFVNLGRERHVRCWPWCEENVLPFERSGVDAPFRGNGPDGALAVHICSGPFGCDGSDHPHSFQAIAA</sequence>
<dbReference type="HOGENOM" id="CLU_898602_0_0_1"/>
<dbReference type="KEGG" id="tps:THAPSDRAFT_8673"/>
<protein>
    <submittedName>
        <fullName evidence="1">Uncharacterized protein</fullName>
    </submittedName>
</protein>